<gene>
    <name evidence="2" type="primary">lytR_60</name>
    <name evidence="2" type="ORF">SDC9_167973</name>
</gene>
<accession>A0A645G936</accession>
<organism evidence="2">
    <name type="scientific">bioreactor metagenome</name>
    <dbReference type="NCBI Taxonomy" id="1076179"/>
    <lineage>
        <taxon>unclassified sequences</taxon>
        <taxon>metagenomes</taxon>
        <taxon>ecological metagenomes</taxon>
    </lineage>
</organism>
<dbReference type="InterPro" id="IPR050922">
    <property type="entry name" value="LytR/CpsA/Psr_CW_biosynth"/>
</dbReference>
<sequence length="233" mass="26296">MSDKTSFLEASQKLKNVASQISGLPIKYVIAVDFVGFQRLIGYGLDGIDVEVSQTFEDPWYPIAGEQLNPCGHSPEEIAQLTAEYSGFELEKQFACRYEQLYFPQGMVKMEGGDALKYVRSRHSSSDFDRSRRQAEVLLGIRRKLFSLNALQDVPKYFQALSQYVSTDLNLEIVEYLAPLFLDADQFSSKSIVLSTENVLSSQKNAAGAFVLVPQMGHNQWQAIKDFIQKEIQ</sequence>
<evidence type="ECO:0000259" key="1">
    <source>
        <dbReference type="Pfam" id="PF03816"/>
    </source>
</evidence>
<feature type="domain" description="Cell envelope-related transcriptional attenuator" evidence="1">
    <location>
        <begin position="12"/>
        <end position="145"/>
    </location>
</feature>
<dbReference type="Pfam" id="PF03816">
    <property type="entry name" value="LytR_cpsA_psr"/>
    <property type="match status" value="1"/>
</dbReference>
<dbReference type="PANTHER" id="PTHR33392:SF6">
    <property type="entry name" value="POLYISOPRENYL-TEICHOIC ACID--PEPTIDOGLYCAN TEICHOIC ACID TRANSFERASE TAGU"/>
    <property type="match status" value="1"/>
</dbReference>
<dbReference type="PANTHER" id="PTHR33392">
    <property type="entry name" value="POLYISOPRENYL-TEICHOIC ACID--PEPTIDOGLYCAN TEICHOIC ACID TRANSFERASE TAGU"/>
    <property type="match status" value="1"/>
</dbReference>
<dbReference type="EMBL" id="VSSQ01068399">
    <property type="protein sequence ID" value="MPN20594.1"/>
    <property type="molecule type" value="Genomic_DNA"/>
</dbReference>
<evidence type="ECO:0000313" key="2">
    <source>
        <dbReference type="EMBL" id="MPN20594.1"/>
    </source>
</evidence>
<reference evidence="2" key="1">
    <citation type="submission" date="2019-08" db="EMBL/GenBank/DDBJ databases">
        <authorList>
            <person name="Kucharzyk K."/>
            <person name="Murdoch R.W."/>
            <person name="Higgins S."/>
            <person name="Loffler F."/>
        </authorList>
    </citation>
    <scope>NUCLEOTIDE SEQUENCE</scope>
</reference>
<name>A0A645G936_9ZZZZ</name>
<dbReference type="InterPro" id="IPR004474">
    <property type="entry name" value="LytR_CpsA_psr"/>
</dbReference>
<proteinExistence type="predicted"/>
<dbReference type="Gene3D" id="3.40.630.190">
    <property type="entry name" value="LCP protein"/>
    <property type="match status" value="1"/>
</dbReference>
<protein>
    <submittedName>
        <fullName evidence="2">Transcriptional regulator LytR</fullName>
    </submittedName>
</protein>
<dbReference type="AlphaFoldDB" id="A0A645G936"/>
<comment type="caution">
    <text evidence="2">The sequence shown here is derived from an EMBL/GenBank/DDBJ whole genome shotgun (WGS) entry which is preliminary data.</text>
</comment>